<gene>
    <name evidence="1" type="ORF">BaRGS_00031013</name>
</gene>
<accession>A0ABD0JRP5</accession>
<dbReference type="Proteomes" id="UP001519460">
    <property type="component" value="Unassembled WGS sequence"/>
</dbReference>
<keyword evidence="2" id="KW-1185">Reference proteome</keyword>
<evidence type="ECO:0000313" key="1">
    <source>
        <dbReference type="EMBL" id="KAK7477725.1"/>
    </source>
</evidence>
<dbReference type="EMBL" id="JACVVK020000342">
    <property type="protein sequence ID" value="KAK7477725.1"/>
    <property type="molecule type" value="Genomic_DNA"/>
</dbReference>
<protein>
    <submittedName>
        <fullName evidence="1">Uncharacterized protein</fullName>
    </submittedName>
</protein>
<evidence type="ECO:0000313" key="2">
    <source>
        <dbReference type="Proteomes" id="UP001519460"/>
    </source>
</evidence>
<dbReference type="AlphaFoldDB" id="A0ABD0JRP5"/>
<sequence length="97" mass="11067">MEPRVNIDSSCQTLRGPYGVFTTRRSVDLMVSSQPDAPWTLWCLHNHTLRGPYGVFTTRRSVDLMVSSQPDAPWTLWCLHNQTLRGPYGVFTTKPKT</sequence>
<comment type="caution">
    <text evidence="1">The sequence shown here is derived from an EMBL/GenBank/DDBJ whole genome shotgun (WGS) entry which is preliminary data.</text>
</comment>
<proteinExistence type="predicted"/>
<organism evidence="1 2">
    <name type="scientific">Batillaria attramentaria</name>
    <dbReference type="NCBI Taxonomy" id="370345"/>
    <lineage>
        <taxon>Eukaryota</taxon>
        <taxon>Metazoa</taxon>
        <taxon>Spiralia</taxon>
        <taxon>Lophotrochozoa</taxon>
        <taxon>Mollusca</taxon>
        <taxon>Gastropoda</taxon>
        <taxon>Caenogastropoda</taxon>
        <taxon>Sorbeoconcha</taxon>
        <taxon>Cerithioidea</taxon>
        <taxon>Batillariidae</taxon>
        <taxon>Batillaria</taxon>
    </lineage>
</organism>
<name>A0ABD0JRP5_9CAEN</name>
<reference evidence="1 2" key="1">
    <citation type="journal article" date="2023" name="Sci. Data">
        <title>Genome assembly of the Korean intertidal mud-creeper Batillaria attramentaria.</title>
        <authorList>
            <person name="Patra A.K."/>
            <person name="Ho P.T."/>
            <person name="Jun S."/>
            <person name="Lee S.J."/>
            <person name="Kim Y."/>
            <person name="Won Y.J."/>
        </authorList>
    </citation>
    <scope>NUCLEOTIDE SEQUENCE [LARGE SCALE GENOMIC DNA]</scope>
    <source>
        <strain evidence="1">Wonlab-2016</strain>
    </source>
</reference>